<dbReference type="GO" id="GO:0003677">
    <property type="term" value="F:DNA binding"/>
    <property type="evidence" value="ECO:0007669"/>
    <property type="project" value="UniProtKB-KW"/>
</dbReference>
<protein>
    <submittedName>
        <fullName evidence="7">Sigma-70 family RNA polymerase sigma factor</fullName>
    </submittedName>
</protein>
<keyword evidence="5" id="KW-0804">Transcription</keyword>
<evidence type="ECO:0000256" key="3">
    <source>
        <dbReference type="ARBA" id="ARBA00023082"/>
    </source>
</evidence>
<dbReference type="InterPro" id="IPR013324">
    <property type="entry name" value="RNA_pol_sigma_r3/r4-like"/>
</dbReference>
<feature type="domain" description="RNA polymerase sigma factor 70 region 4 type 2" evidence="6">
    <location>
        <begin position="130"/>
        <end position="180"/>
    </location>
</feature>
<dbReference type="KEGG" id="amic:Ami3637_08525"/>
<dbReference type="SUPFAM" id="SSF88946">
    <property type="entry name" value="Sigma2 domain of RNA polymerase sigma factors"/>
    <property type="match status" value="1"/>
</dbReference>
<evidence type="ECO:0000313" key="7">
    <source>
        <dbReference type="EMBL" id="QHI72433.1"/>
    </source>
</evidence>
<keyword evidence="3" id="KW-0731">Sigma factor</keyword>
<dbReference type="Pfam" id="PF08281">
    <property type="entry name" value="Sigma70_r4_2"/>
    <property type="match status" value="1"/>
</dbReference>
<dbReference type="EMBL" id="CP047591">
    <property type="protein sequence ID" value="QHI72433.1"/>
    <property type="molecule type" value="Genomic_DNA"/>
</dbReference>
<keyword evidence="4" id="KW-0238">DNA-binding</keyword>
<evidence type="ECO:0000259" key="6">
    <source>
        <dbReference type="Pfam" id="PF08281"/>
    </source>
</evidence>
<dbReference type="NCBIfam" id="TIGR02937">
    <property type="entry name" value="sigma70-ECF"/>
    <property type="match status" value="1"/>
</dbReference>
<dbReference type="Gene3D" id="1.10.10.10">
    <property type="entry name" value="Winged helix-like DNA-binding domain superfamily/Winged helix DNA-binding domain"/>
    <property type="match status" value="1"/>
</dbReference>
<proteinExistence type="inferred from homology"/>
<comment type="similarity">
    <text evidence="1">Belongs to the sigma-70 factor family. ECF subfamily.</text>
</comment>
<dbReference type="PANTHER" id="PTHR43133">
    <property type="entry name" value="RNA POLYMERASE ECF-TYPE SIGMA FACTO"/>
    <property type="match status" value="1"/>
</dbReference>
<accession>A0A6P1MGX0</accession>
<organism evidence="7 8">
    <name type="scientific">Aminipila terrae</name>
    <dbReference type="NCBI Taxonomy" id="2697030"/>
    <lineage>
        <taxon>Bacteria</taxon>
        <taxon>Bacillati</taxon>
        <taxon>Bacillota</taxon>
        <taxon>Clostridia</taxon>
        <taxon>Peptostreptococcales</taxon>
        <taxon>Anaerovoracaceae</taxon>
        <taxon>Aminipila</taxon>
    </lineage>
</organism>
<dbReference type="AlphaFoldDB" id="A0A6P1MGX0"/>
<evidence type="ECO:0000313" key="8">
    <source>
        <dbReference type="Proteomes" id="UP000463883"/>
    </source>
</evidence>
<evidence type="ECO:0000256" key="2">
    <source>
        <dbReference type="ARBA" id="ARBA00023015"/>
    </source>
</evidence>
<dbReference type="Gene3D" id="1.10.1740.10">
    <property type="match status" value="1"/>
</dbReference>
<dbReference type="InterPro" id="IPR013325">
    <property type="entry name" value="RNA_pol_sigma_r2"/>
</dbReference>
<dbReference type="GO" id="GO:0006352">
    <property type="term" value="P:DNA-templated transcription initiation"/>
    <property type="evidence" value="ECO:0007669"/>
    <property type="project" value="InterPro"/>
</dbReference>
<keyword evidence="8" id="KW-1185">Reference proteome</keyword>
<dbReference type="InterPro" id="IPR039425">
    <property type="entry name" value="RNA_pol_sigma-70-like"/>
</dbReference>
<keyword evidence="2" id="KW-0805">Transcription regulation</keyword>
<gene>
    <name evidence="7" type="ORF">Ami3637_08525</name>
</gene>
<dbReference type="Proteomes" id="UP000463883">
    <property type="component" value="Chromosome"/>
</dbReference>
<evidence type="ECO:0000256" key="1">
    <source>
        <dbReference type="ARBA" id="ARBA00010641"/>
    </source>
</evidence>
<evidence type="ECO:0000256" key="4">
    <source>
        <dbReference type="ARBA" id="ARBA00023125"/>
    </source>
</evidence>
<dbReference type="InterPro" id="IPR013249">
    <property type="entry name" value="RNA_pol_sigma70_r4_t2"/>
</dbReference>
<dbReference type="SUPFAM" id="SSF88659">
    <property type="entry name" value="Sigma3 and sigma4 domains of RNA polymerase sigma factors"/>
    <property type="match status" value="1"/>
</dbReference>
<dbReference type="InterPro" id="IPR014284">
    <property type="entry name" value="RNA_pol_sigma-70_dom"/>
</dbReference>
<dbReference type="PANTHER" id="PTHR43133:SF8">
    <property type="entry name" value="RNA POLYMERASE SIGMA FACTOR HI_1459-RELATED"/>
    <property type="match status" value="1"/>
</dbReference>
<dbReference type="GO" id="GO:0016987">
    <property type="term" value="F:sigma factor activity"/>
    <property type="evidence" value="ECO:0007669"/>
    <property type="project" value="UniProtKB-KW"/>
</dbReference>
<evidence type="ECO:0000256" key="5">
    <source>
        <dbReference type="ARBA" id="ARBA00023163"/>
    </source>
</evidence>
<dbReference type="RefSeq" id="WP_162362202.1">
    <property type="nucleotide sequence ID" value="NZ_CP047591.1"/>
</dbReference>
<name>A0A6P1MGX0_9FIRM</name>
<sequence length="190" mass="21933">MSRDLDERLVALLTVDPQQGYIELIDKYLGFVYKIAYSKLLGVCSKEDIEEFVCDIFYEFYCNRDKINLEKGSIKAILTVFTKQRAINLFNKKTKAQEGISLYDDSLQNILIDNKNVEQQILDTERKAGLITAIKSLGYPDSQILIRKHYLGQTLREISVDLDMRVKTVEKRYERALKKLRNVIGGVENA</sequence>
<dbReference type="InterPro" id="IPR036388">
    <property type="entry name" value="WH-like_DNA-bd_sf"/>
</dbReference>
<reference evidence="7 8" key="1">
    <citation type="submission" date="2020-01" db="EMBL/GenBank/DDBJ databases">
        <title>Genomic analysis of Aminipila sp. CBA3637.</title>
        <authorList>
            <person name="Kim Y.B."/>
            <person name="Roh S.W."/>
        </authorList>
    </citation>
    <scope>NUCLEOTIDE SEQUENCE [LARGE SCALE GENOMIC DNA]</scope>
    <source>
        <strain evidence="7 8">CBA3637</strain>
    </source>
</reference>